<dbReference type="PROSITE" id="PS00109">
    <property type="entry name" value="PROTEIN_KINASE_TYR"/>
    <property type="match status" value="1"/>
</dbReference>
<evidence type="ECO:0000259" key="7">
    <source>
        <dbReference type="PROSITE" id="PS50011"/>
    </source>
</evidence>
<evidence type="ECO:0000256" key="3">
    <source>
        <dbReference type="ARBA" id="ARBA00022989"/>
    </source>
</evidence>
<dbReference type="Gene3D" id="2.60.40.10">
    <property type="entry name" value="Immunoglobulins"/>
    <property type="match status" value="1"/>
</dbReference>
<sequence>MTLEDANNLHCVVNKPNSDMPADFTRLNLRTSTPIKLGAIKSISLATQLETDNLFRVELRSRFDLASEYRADRIEAYENKIYVYETRIEDEGYYSFNVFFFNQLYSALTYITVYDKVFISFSTPKNGSALCGHENDDIELIVNIKVIPHVSHAVLSWHKDSHRLLNMKVSHGNNININYTKDLNKYEADFDSEMSHVTLNIKNITSDDMGIILCSRTSKTVYCRNKRILFSFESHNLTCTILSNQLPIISWYFFKCKSFACESHETKITKCKPNGEMHSVTSIIKGTKSEASGIYRCLASNTNGFNYVDKRFIVTTAGSEGFRIEVNSSEIVEGDDILLTCQATISAHINLVWLIKSPQNTLYVQIWPQSTIHSTLETKLLLLSLIHRDLAARNILVAEQKIVKICEFGLARDIQHEYNYKTKSSTRLPIKWMTIESIGDQVFTSKSDVWSFGILLWEIFSLGATPYPGIDFDQKLYAQLLHGYRMDRPDKCPLDIYYIMTDCWKSQPIERPDFGQLVDKLSKLMDGTIVNYYLDLNSSYEEVNKILTSEEYDTDQTRYAPMIRSIQGYAVMNSVGKQINRPENYYYNTSSDNPVNG</sequence>
<evidence type="ECO:0000313" key="9">
    <source>
        <dbReference type="Proteomes" id="UP000015104"/>
    </source>
</evidence>
<keyword evidence="2" id="KW-0812">Transmembrane</keyword>
<dbReference type="PROSITE" id="PS50011">
    <property type="entry name" value="PROTEIN_KINASE_DOM"/>
    <property type="match status" value="1"/>
</dbReference>
<dbReference type="InterPro" id="IPR013783">
    <property type="entry name" value="Ig-like_fold"/>
</dbReference>
<comment type="subcellular location">
    <subcellularLocation>
        <location evidence="1">Membrane</location>
        <topology evidence="1">Single-pass membrane protein</topology>
    </subcellularLocation>
</comment>
<dbReference type="FunFam" id="1.10.510.10:FF:001927">
    <property type="entry name" value="Receptor protein-tyrosine kinase"/>
    <property type="match status" value="1"/>
</dbReference>
<keyword evidence="9" id="KW-1185">Reference proteome</keyword>
<dbReference type="AlphaFoldDB" id="T1KLX1"/>
<keyword evidence="4" id="KW-0472">Membrane</keyword>
<reference evidence="9" key="1">
    <citation type="submission" date="2011-08" db="EMBL/GenBank/DDBJ databases">
        <authorList>
            <person name="Rombauts S."/>
        </authorList>
    </citation>
    <scope>NUCLEOTIDE SEQUENCE</scope>
    <source>
        <strain evidence="9">London</strain>
    </source>
</reference>
<evidence type="ECO:0000313" key="8">
    <source>
        <dbReference type="EnsemblMetazoa" id="tetur14g03980.1"/>
    </source>
</evidence>
<evidence type="ECO:0000256" key="1">
    <source>
        <dbReference type="ARBA" id="ARBA00004167"/>
    </source>
</evidence>
<keyword evidence="3" id="KW-1133">Transmembrane helix</keyword>
<accession>T1KLX1</accession>
<dbReference type="CDD" id="cd00096">
    <property type="entry name" value="Ig"/>
    <property type="match status" value="1"/>
</dbReference>
<dbReference type="STRING" id="32264.T1KLX1"/>
<dbReference type="InterPro" id="IPR000719">
    <property type="entry name" value="Prot_kinase_dom"/>
</dbReference>
<dbReference type="InterPro" id="IPR020635">
    <property type="entry name" value="Tyr_kinase_cat_dom"/>
</dbReference>
<reference evidence="8" key="2">
    <citation type="submission" date="2015-06" db="UniProtKB">
        <authorList>
            <consortium name="EnsemblMetazoa"/>
        </authorList>
    </citation>
    <scope>IDENTIFICATION</scope>
</reference>
<dbReference type="Proteomes" id="UP000015104">
    <property type="component" value="Unassembled WGS sequence"/>
</dbReference>
<dbReference type="InterPro" id="IPR008266">
    <property type="entry name" value="Tyr_kinase_AS"/>
</dbReference>
<dbReference type="HOGENOM" id="CLU_457358_0_0_1"/>
<organism evidence="8 9">
    <name type="scientific">Tetranychus urticae</name>
    <name type="common">Two-spotted spider mite</name>
    <dbReference type="NCBI Taxonomy" id="32264"/>
    <lineage>
        <taxon>Eukaryota</taxon>
        <taxon>Metazoa</taxon>
        <taxon>Ecdysozoa</taxon>
        <taxon>Arthropoda</taxon>
        <taxon>Chelicerata</taxon>
        <taxon>Arachnida</taxon>
        <taxon>Acari</taxon>
        <taxon>Acariformes</taxon>
        <taxon>Trombidiformes</taxon>
        <taxon>Prostigmata</taxon>
        <taxon>Eleutherengona</taxon>
        <taxon>Raphignathae</taxon>
        <taxon>Tetranychoidea</taxon>
        <taxon>Tetranychidae</taxon>
        <taxon>Tetranychus</taxon>
    </lineage>
</organism>
<evidence type="ECO:0000256" key="5">
    <source>
        <dbReference type="ARBA" id="ARBA00023170"/>
    </source>
</evidence>
<dbReference type="GO" id="GO:0007169">
    <property type="term" value="P:cell surface receptor protein tyrosine kinase signaling pathway"/>
    <property type="evidence" value="ECO:0007669"/>
    <property type="project" value="TreeGrafter"/>
</dbReference>
<dbReference type="GO" id="GO:0043235">
    <property type="term" value="C:receptor complex"/>
    <property type="evidence" value="ECO:0007669"/>
    <property type="project" value="TreeGrafter"/>
</dbReference>
<dbReference type="InterPro" id="IPR001245">
    <property type="entry name" value="Ser-Thr/Tyr_kinase_cat_dom"/>
</dbReference>
<dbReference type="SMART" id="SM00219">
    <property type="entry name" value="TyrKc"/>
    <property type="match status" value="1"/>
</dbReference>
<evidence type="ECO:0000256" key="4">
    <source>
        <dbReference type="ARBA" id="ARBA00023136"/>
    </source>
</evidence>
<dbReference type="Gene3D" id="1.10.510.10">
    <property type="entry name" value="Transferase(Phosphotransferase) domain 1"/>
    <property type="match status" value="1"/>
</dbReference>
<dbReference type="SUPFAM" id="SSF56112">
    <property type="entry name" value="Protein kinase-like (PK-like)"/>
    <property type="match status" value="1"/>
</dbReference>
<proteinExistence type="predicted"/>
<keyword evidence="6" id="KW-0325">Glycoprotein</keyword>
<dbReference type="Pfam" id="PF07714">
    <property type="entry name" value="PK_Tyr_Ser-Thr"/>
    <property type="match status" value="1"/>
</dbReference>
<dbReference type="InterPro" id="IPR050122">
    <property type="entry name" value="RTK"/>
</dbReference>
<dbReference type="eggNOG" id="KOG0200">
    <property type="taxonomic scope" value="Eukaryota"/>
</dbReference>
<name>T1KLX1_TETUR</name>
<evidence type="ECO:0000256" key="6">
    <source>
        <dbReference type="ARBA" id="ARBA00023180"/>
    </source>
</evidence>
<protein>
    <recommendedName>
        <fullName evidence="7">Protein kinase domain-containing protein</fullName>
    </recommendedName>
</protein>
<dbReference type="EMBL" id="CAEY01000213">
    <property type="status" value="NOT_ANNOTATED_CDS"/>
    <property type="molecule type" value="Genomic_DNA"/>
</dbReference>
<dbReference type="PANTHER" id="PTHR24416">
    <property type="entry name" value="TYROSINE-PROTEIN KINASE RECEPTOR"/>
    <property type="match status" value="1"/>
</dbReference>
<dbReference type="GO" id="GO:0004714">
    <property type="term" value="F:transmembrane receptor protein tyrosine kinase activity"/>
    <property type="evidence" value="ECO:0007669"/>
    <property type="project" value="TreeGrafter"/>
</dbReference>
<keyword evidence="5" id="KW-0675">Receptor</keyword>
<feature type="domain" description="Protein kinase" evidence="7">
    <location>
        <begin position="163"/>
        <end position="525"/>
    </location>
</feature>
<dbReference type="PANTHER" id="PTHR24416:SF600">
    <property type="entry name" value="PDGF- AND VEGF-RECEPTOR RELATED, ISOFORM J"/>
    <property type="match status" value="1"/>
</dbReference>
<dbReference type="GO" id="GO:0005886">
    <property type="term" value="C:plasma membrane"/>
    <property type="evidence" value="ECO:0007669"/>
    <property type="project" value="TreeGrafter"/>
</dbReference>
<evidence type="ECO:0000256" key="2">
    <source>
        <dbReference type="ARBA" id="ARBA00022692"/>
    </source>
</evidence>
<dbReference type="EnsemblMetazoa" id="tetur14g03980.1">
    <property type="protein sequence ID" value="tetur14g03980.1"/>
    <property type="gene ID" value="tetur14g03980"/>
</dbReference>
<dbReference type="GO" id="GO:0005524">
    <property type="term" value="F:ATP binding"/>
    <property type="evidence" value="ECO:0007669"/>
    <property type="project" value="InterPro"/>
</dbReference>
<dbReference type="PRINTS" id="PR00109">
    <property type="entry name" value="TYRKINASE"/>
</dbReference>
<dbReference type="SUPFAM" id="SSF48726">
    <property type="entry name" value="Immunoglobulin"/>
    <property type="match status" value="2"/>
</dbReference>
<dbReference type="InterPro" id="IPR011009">
    <property type="entry name" value="Kinase-like_dom_sf"/>
</dbReference>
<dbReference type="InterPro" id="IPR036179">
    <property type="entry name" value="Ig-like_dom_sf"/>
</dbReference>